<dbReference type="KEGG" id="zju:107412305"/>
<gene>
    <name evidence="3" type="primary">LOC107412305</name>
</gene>
<evidence type="ECO:0000313" key="2">
    <source>
        <dbReference type="Proteomes" id="UP001652623"/>
    </source>
</evidence>
<evidence type="ECO:0000313" key="3">
    <source>
        <dbReference type="RefSeq" id="XP_015875538.3"/>
    </source>
</evidence>
<dbReference type="AlphaFoldDB" id="A0A6P3ZB07"/>
<dbReference type="GO" id="GO:0007142">
    <property type="term" value="P:male meiosis II"/>
    <property type="evidence" value="ECO:0007669"/>
    <property type="project" value="InterPro"/>
</dbReference>
<keyword evidence="2" id="KW-1185">Reference proteome</keyword>
<organism evidence="2 3">
    <name type="scientific">Ziziphus jujuba</name>
    <name type="common">Chinese jujube</name>
    <name type="synonym">Ziziphus sativa</name>
    <dbReference type="NCBI Taxonomy" id="326968"/>
    <lineage>
        <taxon>Eukaryota</taxon>
        <taxon>Viridiplantae</taxon>
        <taxon>Streptophyta</taxon>
        <taxon>Embryophyta</taxon>
        <taxon>Tracheophyta</taxon>
        <taxon>Spermatophyta</taxon>
        <taxon>Magnoliopsida</taxon>
        <taxon>eudicotyledons</taxon>
        <taxon>Gunneridae</taxon>
        <taxon>Pentapetalae</taxon>
        <taxon>rosids</taxon>
        <taxon>fabids</taxon>
        <taxon>Rosales</taxon>
        <taxon>Rhamnaceae</taxon>
        <taxon>Paliureae</taxon>
        <taxon>Ziziphus</taxon>
    </lineage>
</organism>
<dbReference type="InParanoid" id="A0A6P3ZB07"/>
<protein>
    <submittedName>
        <fullName evidence="3">Uncharacterized protein LOC107412305</fullName>
    </submittedName>
</protein>
<dbReference type="PANTHER" id="PTHR33318">
    <property type="entry name" value="ASPARTYL/GLUTAMYL-TRNA(ASN/GLN) AMIDOTRANSFERASE SUBUNIT"/>
    <property type="match status" value="1"/>
</dbReference>
<dbReference type="InterPro" id="IPR039300">
    <property type="entry name" value="JASON"/>
</dbReference>
<feature type="compositionally biased region" description="Polar residues" evidence="1">
    <location>
        <begin position="311"/>
        <end position="327"/>
    </location>
</feature>
<accession>A0A6P3ZB07</accession>
<dbReference type="Proteomes" id="UP001652623">
    <property type="component" value="Chromosome 10"/>
</dbReference>
<dbReference type="PANTHER" id="PTHR33318:SF22">
    <property type="entry name" value="SUPPRESSOR PROTEIN SRP40-LIKE ISOFORM X1"/>
    <property type="match status" value="1"/>
</dbReference>
<feature type="region of interest" description="Disordered" evidence="1">
    <location>
        <begin position="238"/>
        <end position="258"/>
    </location>
</feature>
<sequence length="441" mass="49256">MMRCFPACFRASKQQKYHKSLNAIPSQHQSNKATEAVPSTEYINQEKAVKPITGSKAEVKEELNNDFKKRVIFDLNVEAKEEPSYKEVDNSSNLVENNEENKERNRKVVEPILDFIASSKTASFTLNHRYQDCRDSVDEYEDIGLIQVSDLDEDDDDDDDVEDKQLVVQEESSESLFSLSIDSRKHVSDAEIGEKEVSSPMPVDKVVKTTESCPNARNRSQYVHSVLNPIENLSQWKELQEGSKPSPPPLKKHYQGKENSSLDQYISISFSISPEPSFKLSDPNLKTRSSALKPVEHEIGVETSLSSWLVESETTPKSNGSNNSVENFRSGKENTAAKSHEDRPILGAWTVEELKQFSTSSSPRRLRSQSPDETPIIGTVGSYWIHTGQKLDYSDSSSSCGGTPITPARDIETIEGKGVSSKPIPFEARLERACDMGVSEA</sequence>
<name>A0A6P3ZB07_ZIZJJ</name>
<dbReference type="RefSeq" id="XP_015875538.3">
    <property type="nucleotide sequence ID" value="XM_016020052.4"/>
</dbReference>
<evidence type="ECO:0000256" key="1">
    <source>
        <dbReference type="SAM" id="MobiDB-lite"/>
    </source>
</evidence>
<reference evidence="3" key="1">
    <citation type="submission" date="2025-08" db="UniProtKB">
        <authorList>
            <consortium name="RefSeq"/>
        </authorList>
    </citation>
    <scope>IDENTIFICATION</scope>
    <source>
        <tissue evidence="3">Seedling</tissue>
    </source>
</reference>
<feature type="region of interest" description="Disordered" evidence="1">
    <location>
        <begin position="311"/>
        <end position="341"/>
    </location>
</feature>
<proteinExistence type="predicted"/>
<dbReference type="GeneID" id="107412305"/>